<comment type="caution">
    <text evidence="1">The sequence shown here is derived from an EMBL/GenBank/DDBJ whole genome shotgun (WGS) entry which is preliminary data.</text>
</comment>
<evidence type="ECO:0000313" key="1">
    <source>
        <dbReference type="EMBL" id="CAG7721983.1"/>
    </source>
</evidence>
<sequence>MPPCPAGRAACPGCKHVFLREGQ</sequence>
<organism evidence="1 2">
    <name type="scientific">Allacma fusca</name>
    <dbReference type="NCBI Taxonomy" id="39272"/>
    <lineage>
        <taxon>Eukaryota</taxon>
        <taxon>Metazoa</taxon>
        <taxon>Ecdysozoa</taxon>
        <taxon>Arthropoda</taxon>
        <taxon>Hexapoda</taxon>
        <taxon>Collembola</taxon>
        <taxon>Symphypleona</taxon>
        <taxon>Sminthuridae</taxon>
        <taxon>Allacma</taxon>
    </lineage>
</organism>
<dbReference type="AlphaFoldDB" id="A0A8J2NVK4"/>
<name>A0A8J2NVK4_9HEXA</name>
<proteinExistence type="predicted"/>
<dbReference type="EMBL" id="CAJVCH010084984">
    <property type="protein sequence ID" value="CAG7721983.1"/>
    <property type="molecule type" value="Genomic_DNA"/>
</dbReference>
<gene>
    <name evidence="1" type="ORF">AFUS01_LOCUS11164</name>
</gene>
<accession>A0A8J2NVK4</accession>
<protein>
    <submittedName>
        <fullName evidence="1">Uncharacterized protein</fullName>
    </submittedName>
</protein>
<feature type="non-terminal residue" evidence="1">
    <location>
        <position position="1"/>
    </location>
</feature>
<reference evidence="1" key="1">
    <citation type="submission" date="2021-06" db="EMBL/GenBank/DDBJ databases">
        <authorList>
            <person name="Hodson N. C."/>
            <person name="Mongue J. A."/>
            <person name="Jaron S. K."/>
        </authorList>
    </citation>
    <scope>NUCLEOTIDE SEQUENCE</scope>
</reference>
<dbReference type="Proteomes" id="UP000708208">
    <property type="component" value="Unassembled WGS sequence"/>
</dbReference>
<evidence type="ECO:0000313" key="2">
    <source>
        <dbReference type="Proteomes" id="UP000708208"/>
    </source>
</evidence>
<keyword evidence="2" id="KW-1185">Reference proteome</keyword>